<evidence type="ECO:0000313" key="2">
    <source>
        <dbReference type="Proteomes" id="UP000492821"/>
    </source>
</evidence>
<dbReference type="GO" id="GO:0030424">
    <property type="term" value="C:axon"/>
    <property type="evidence" value="ECO:0007669"/>
    <property type="project" value="TreeGrafter"/>
</dbReference>
<evidence type="ECO:0000313" key="3">
    <source>
        <dbReference type="WBParaSite" id="Pan_g12631.t1"/>
    </source>
</evidence>
<dbReference type="PANTHER" id="PTHR34722:SF1">
    <property type="entry name" value="HOMOLOG OF ODR-2 (TWO)"/>
    <property type="match status" value="1"/>
</dbReference>
<proteinExistence type="predicted"/>
<dbReference type="WBParaSite" id="Pan_g12631.t1">
    <property type="protein sequence ID" value="Pan_g12631.t1"/>
    <property type="gene ID" value="Pan_g12631"/>
</dbReference>
<dbReference type="AlphaFoldDB" id="A0A7E4UTE6"/>
<protein>
    <submittedName>
        <fullName evidence="3">Caenorhabditis elegans ly-6-related family-containing protein</fullName>
    </submittedName>
</protein>
<feature type="chain" id="PRO_5028880874" evidence="1">
    <location>
        <begin position="32"/>
        <end position="336"/>
    </location>
</feature>
<dbReference type="Pfam" id="PF06579">
    <property type="entry name" value="Ly-6_related"/>
    <property type="match status" value="1"/>
</dbReference>
<dbReference type="GO" id="GO:0043025">
    <property type="term" value="C:neuronal cell body"/>
    <property type="evidence" value="ECO:0007669"/>
    <property type="project" value="TreeGrafter"/>
</dbReference>
<keyword evidence="2" id="KW-1185">Reference proteome</keyword>
<dbReference type="PANTHER" id="PTHR34722">
    <property type="entry name" value="HOMOLOG OF ODR-2 (TWO)-RELATED"/>
    <property type="match status" value="1"/>
</dbReference>
<dbReference type="GO" id="GO:1990834">
    <property type="term" value="P:response to odorant"/>
    <property type="evidence" value="ECO:0007669"/>
    <property type="project" value="TreeGrafter"/>
</dbReference>
<sequence>MPILSHRWTHAGIALCVVLLAALITVSSSAAVEVHQKDATAIHAAAGVQSDLLHDPKATPVIHWHKIRHRHGGIVEDNSEEESPPVFQLEREVFTQSSEHLPTQPPTDAIIGGLDDEYIDLELHPQLRDQQHYAPIEEREERHSPVGLADFGGYDDGPYPPKFDDVLFGGSPIRDTARCFSCMSKFYEAVWPALSHVYKRPRNFTDSCNEEQFDASSVPVTHCSTICVQMWEEPTVAGVKIRGYIRGCLDEILHHGFNQSIVAWYRWLKRDSCHAYSKRDLFMLPHDQSDASLVNVCTCYADYCNAAGSAGATTRILAGCFMAILGRWALYVLSRL</sequence>
<dbReference type="InterPro" id="IPR010558">
    <property type="entry name" value="Ly-6-related"/>
</dbReference>
<name>A0A7E4UTE6_PANRE</name>
<organism evidence="2 3">
    <name type="scientific">Panagrellus redivivus</name>
    <name type="common">Microworm</name>
    <dbReference type="NCBI Taxonomy" id="6233"/>
    <lineage>
        <taxon>Eukaryota</taxon>
        <taxon>Metazoa</taxon>
        <taxon>Ecdysozoa</taxon>
        <taxon>Nematoda</taxon>
        <taxon>Chromadorea</taxon>
        <taxon>Rhabditida</taxon>
        <taxon>Tylenchina</taxon>
        <taxon>Panagrolaimomorpha</taxon>
        <taxon>Panagrolaimoidea</taxon>
        <taxon>Panagrolaimidae</taxon>
        <taxon>Panagrellus</taxon>
    </lineage>
</organism>
<reference evidence="3" key="2">
    <citation type="submission" date="2020-10" db="UniProtKB">
        <authorList>
            <consortium name="WormBaseParasite"/>
        </authorList>
    </citation>
    <scope>IDENTIFICATION</scope>
</reference>
<dbReference type="Proteomes" id="UP000492821">
    <property type="component" value="Unassembled WGS sequence"/>
</dbReference>
<reference evidence="2" key="1">
    <citation type="journal article" date="2013" name="Genetics">
        <title>The draft genome and transcriptome of Panagrellus redivivus are shaped by the harsh demands of a free-living lifestyle.</title>
        <authorList>
            <person name="Srinivasan J."/>
            <person name="Dillman A.R."/>
            <person name="Macchietto M.G."/>
            <person name="Heikkinen L."/>
            <person name="Lakso M."/>
            <person name="Fracchia K.M."/>
            <person name="Antoshechkin I."/>
            <person name="Mortazavi A."/>
            <person name="Wong G."/>
            <person name="Sternberg P.W."/>
        </authorList>
    </citation>
    <scope>NUCLEOTIDE SEQUENCE [LARGE SCALE GENOMIC DNA]</scope>
    <source>
        <strain evidence="2">MT8872</strain>
    </source>
</reference>
<keyword evidence="1" id="KW-0732">Signal</keyword>
<feature type="signal peptide" evidence="1">
    <location>
        <begin position="1"/>
        <end position="31"/>
    </location>
</feature>
<accession>A0A7E4UTE6</accession>
<evidence type="ECO:0000256" key="1">
    <source>
        <dbReference type="SAM" id="SignalP"/>
    </source>
</evidence>
<dbReference type="GO" id="GO:0042048">
    <property type="term" value="P:olfactory behavior"/>
    <property type="evidence" value="ECO:0007669"/>
    <property type="project" value="TreeGrafter"/>
</dbReference>